<evidence type="ECO:0000256" key="3">
    <source>
        <dbReference type="ARBA" id="ARBA00006958"/>
    </source>
</evidence>
<dbReference type="GO" id="GO:0005634">
    <property type="term" value="C:nucleus"/>
    <property type="evidence" value="ECO:0007669"/>
    <property type="project" value="UniProtKB-SubCell"/>
</dbReference>
<dbReference type="Proteomes" id="UP000050525">
    <property type="component" value="Unassembled WGS sequence"/>
</dbReference>
<dbReference type="InterPro" id="IPR027806">
    <property type="entry name" value="HARBI1_dom"/>
</dbReference>
<sequence length="229" mass="25179">MLGPHVMRQNTNMRQAIPPDERVAVAIMKLASSSSLRYVMNQFGMAACMVGLVTHEVCQLLNEIASNKMICLANLQQITDGFNKKGFPNCVEALGSTHIPMLCPAGRGRAFTNRKGYASVILQGMVNHWGCFMNIYSGRAGRAHDAHTFRNSPLTGLMAKGHYAPRVEETVICRVAVPTVTLADAAYPLKSWLTKPYGGNVTDRQKLVFNYCLSSYRMAVGYAFGRLKG</sequence>
<gene>
    <name evidence="9" type="ORF">Y1Q_0005922</name>
</gene>
<dbReference type="PANTHER" id="PTHR22930">
    <property type="match status" value="1"/>
</dbReference>
<dbReference type="GO" id="GO:0004518">
    <property type="term" value="F:nuclease activity"/>
    <property type="evidence" value="ECO:0007669"/>
    <property type="project" value="UniProtKB-KW"/>
</dbReference>
<name>A0A151P6C2_ALLMI</name>
<protein>
    <recommendedName>
        <fullName evidence="8">DDE Tnp4 domain-containing protein</fullName>
    </recommendedName>
</protein>
<keyword evidence="4" id="KW-0540">Nuclease</keyword>
<evidence type="ECO:0000256" key="2">
    <source>
        <dbReference type="ARBA" id="ARBA00004123"/>
    </source>
</evidence>
<evidence type="ECO:0000313" key="10">
    <source>
        <dbReference type="Proteomes" id="UP000050525"/>
    </source>
</evidence>
<dbReference type="Pfam" id="PF13359">
    <property type="entry name" value="DDE_Tnp_4"/>
    <property type="match status" value="1"/>
</dbReference>
<comment type="subcellular location">
    <subcellularLocation>
        <location evidence="2">Nucleus</location>
    </subcellularLocation>
</comment>
<evidence type="ECO:0000256" key="7">
    <source>
        <dbReference type="ARBA" id="ARBA00023242"/>
    </source>
</evidence>
<accession>A0A151P6C2</accession>
<keyword evidence="10" id="KW-1185">Reference proteome</keyword>
<feature type="domain" description="DDE Tnp4" evidence="8">
    <location>
        <begin position="96"/>
        <end position="228"/>
    </location>
</feature>
<comment type="similarity">
    <text evidence="3">Belongs to the HARBI1 family.</text>
</comment>
<dbReference type="InterPro" id="IPR045249">
    <property type="entry name" value="HARBI1-like"/>
</dbReference>
<proteinExistence type="inferred from homology"/>
<dbReference type="GO" id="GO:0016787">
    <property type="term" value="F:hydrolase activity"/>
    <property type="evidence" value="ECO:0007669"/>
    <property type="project" value="UniProtKB-KW"/>
</dbReference>
<evidence type="ECO:0000256" key="5">
    <source>
        <dbReference type="ARBA" id="ARBA00022723"/>
    </source>
</evidence>
<evidence type="ECO:0000256" key="1">
    <source>
        <dbReference type="ARBA" id="ARBA00001968"/>
    </source>
</evidence>
<dbReference type="AlphaFoldDB" id="A0A151P6C2"/>
<evidence type="ECO:0000256" key="4">
    <source>
        <dbReference type="ARBA" id="ARBA00022722"/>
    </source>
</evidence>
<comment type="caution">
    <text evidence="9">The sequence shown here is derived from an EMBL/GenBank/DDBJ whole genome shotgun (WGS) entry which is preliminary data.</text>
</comment>
<keyword evidence="7" id="KW-0539">Nucleus</keyword>
<dbReference type="PANTHER" id="PTHR22930:SF206">
    <property type="entry name" value="NUCLEASE HARBI1"/>
    <property type="match status" value="1"/>
</dbReference>
<comment type="cofactor">
    <cofactor evidence="1">
        <name>a divalent metal cation</name>
        <dbReference type="ChEBI" id="CHEBI:60240"/>
    </cofactor>
</comment>
<dbReference type="EMBL" id="AKHW03000725">
    <property type="protein sequence ID" value="KYO44563.1"/>
    <property type="molecule type" value="Genomic_DNA"/>
</dbReference>
<keyword evidence="5" id="KW-0479">Metal-binding</keyword>
<organism evidence="9 10">
    <name type="scientific">Alligator mississippiensis</name>
    <name type="common">American alligator</name>
    <dbReference type="NCBI Taxonomy" id="8496"/>
    <lineage>
        <taxon>Eukaryota</taxon>
        <taxon>Metazoa</taxon>
        <taxon>Chordata</taxon>
        <taxon>Craniata</taxon>
        <taxon>Vertebrata</taxon>
        <taxon>Euteleostomi</taxon>
        <taxon>Archelosauria</taxon>
        <taxon>Archosauria</taxon>
        <taxon>Crocodylia</taxon>
        <taxon>Alligatoridae</taxon>
        <taxon>Alligatorinae</taxon>
        <taxon>Alligator</taxon>
    </lineage>
</organism>
<keyword evidence="6" id="KW-0378">Hydrolase</keyword>
<evidence type="ECO:0000313" key="9">
    <source>
        <dbReference type="EMBL" id="KYO44563.1"/>
    </source>
</evidence>
<evidence type="ECO:0000256" key="6">
    <source>
        <dbReference type="ARBA" id="ARBA00022801"/>
    </source>
</evidence>
<dbReference type="GO" id="GO:0046872">
    <property type="term" value="F:metal ion binding"/>
    <property type="evidence" value="ECO:0007669"/>
    <property type="project" value="UniProtKB-KW"/>
</dbReference>
<evidence type="ECO:0000259" key="8">
    <source>
        <dbReference type="Pfam" id="PF13359"/>
    </source>
</evidence>
<reference evidence="9 10" key="1">
    <citation type="journal article" date="2012" name="Genome Biol.">
        <title>Sequencing three crocodilian genomes to illuminate the evolution of archosaurs and amniotes.</title>
        <authorList>
            <person name="St John J.A."/>
            <person name="Braun E.L."/>
            <person name="Isberg S.R."/>
            <person name="Miles L.G."/>
            <person name="Chong A.Y."/>
            <person name="Gongora J."/>
            <person name="Dalzell P."/>
            <person name="Moran C."/>
            <person name="Bed'hom B."/>
            <person name="Abzhanov A."/>
            <person name="Burgess S.C."/>
            <person name="Cooksey A.M."/>
            <person name="Castoe T.A."/>
            <person name="Crawford N.G."/>
            <person name="Densmore L.D."/>
            <person name="Drew J.C."/>
            <person name="Edwards S.V."/>
            <person name="Faircloth B.C."/>
            <person name="Fujita M.K."/>
            <person name="Greenwold M.J."/>
            <person name="Hoffmann F.G."/>
            <person name="Howard J.M."/>
            <person name="Iguchi T."/>
            <person name="Janes D.E."/>
            <person name="Khan S.Y."/>
            <person name="Kohno S."/>
            <person name="de Koning A.J."/>
            <person name="Lance S.L."/>
            <person name="McCarthy F.M."/>
            <person name="McCormack J.E."/>
            <person name="Merchant M.E."/>
            <person name="Peterson D.G."/>
            <person name="Pollock D.D."/>
            <person name="Pourmand N."/>
            <person name="Raney B.J."/>
            <person name="Roessler K.A."/>
            <person name="Sanford J.R."/>
            <person name="Sawyer R.H."/>
            <person name="Schmidt C.J."/>
            <person name="Triplett E.W."/>
            <person name="Tuberville T.D."/>
            <person name="Venegas-Anaya M."/>
            <person name="Howard J.T."/>
            <person name="Jarvis E.D."/>
            <person name="Guillette L.J.Jr."/>
            <person name="Glenn T.C."/>
            <person name="Green R.E."/>
            <person name="Ray D.A."/>
        </authorList>
    </citation>
    <scope>NUCLEOTIDE SEQUENCE [LARGE SCALE GENOMIC DNA]</scope>
    <source>
        <strain evidence="9">KSC_2009_1</strain>
    </source>
</reference>